<name>A0AAW5B540_9BACI</name>
<feature type="domain" description="Glutaredoxin" evidence="1">
    <location>
        <begin position="8"/>
        <end position="62"/>
    </location>
</feature>
<organism evidence="2 3">
    <name type="scientific">Oceanobacillus jordanicus</name>
    <dbReference type="NCBI Taxonomy" id="2867266"/>
    <lineage>
        <taxon>Bacteria</taxon>
        <taxon>Bacillati</taxon>
        <taxon>Bacillota</taxon>
        <taxon>Bacilli</taxon>
        <taxon>Bacillales</taxon>
        <taxon>Bacillaceae</taxon>
        <taxon>Oceanobacillus</taxon>
    </lineage>
</organism>
<dbReference type="Gene3D" id="3.40.30.10">
    <property type="entry name" value="Glutaredoxin"/>
    <property type="match status" value="1"/>
</dbReference>
<dbReference type="AlphaFoldDB" id="A0AAW5B540"/>
<evidence type="ECO:0000259" key="1">
    <source>
        <dbReference type="Pfam" id="PF00462"/>
    </source>
</evidence>
<sequence length="95" mass="10996">MSKNNVWIYISEDNEDCERVLQLLNRKNVPYEVKNVTKHPENKKEMQKHGIYGTPATFIGDENNLILGYQEEKLNLMLGVLDKNYLLNTDADPDA</sequence>
<proteinExistence type="predicted"/>
<evidence type="ECO:0000313" key="3">
    <source>
        <dbReference type="Proteomes" id="UP001199631"/>
    </source>
</evidence>
<evidence type="ECO:0000313" key="2">
    <source>
        <dbReference type="EMBL" id="MCG3419377.1"/>
    </source>
</evidence>
<dbReference type="CDD" id="cd02976">
    <property type="entry name" value="NrdH"/>
    <property type="match status" value="1"/>
</dbReference>
<dbReference type="RefSeq" id="WP_238019584.1">
    <property type="nucleotide sequence ID" value="NZ_JAIFZM010000006.1"/>
</dbReference>
<dbReference type="InterPro" id="IPR002109">
    <property type="entry name" value="Glutaredoxin"/>
</dbReference>
<dbReference type="SUPFAM" id="SSF52833">
    <property type="entry name" value="Thioredoxin-like"/>
    <property type="match status" value="1"/>
</dbReference>
<accession>A0AAW5B540</accession>
<protein>
    <submittedName>
        <fullName evidence="2">Glutaredoxin family protein</fullName>
    </submittedName>
</protein>
<keyword evidence="3" id="KW-1185">Reference proteome</keyword>
<comment type="caution">
    <text evidence="2">The sequence shown here is derived from an EMBL/GenBank/DDBJ whole genome shotgun (WGS) entry which is preliminary data.</text>
</comment>
<dbReference type="PROSITE" id="PS51354">
    <property type="entry name" value="GLUTAREDOXIN_2"/>
    <property type="match status" value="1"/>
</dbReference>
<reference evidence="2 3" key="1">
    <citation type="journal article" date="2022" name="Evol. Bioinform. Online">
        <title>Draft Genome Sequence of Oceanobacillus jordanicus Strain GSFE11, a Halotolerant Plant Growth-Promoting Bacterial Endophyte Isolated From the Jordan Valley.</title>
        <authorList>
            <person name="Alhindi T."/>
            <person name="Albdaiwi R."/>
        </authorList>
    </citation>
    <scope>NUCLEOTIDE SEQUENCE [LARGE SCALE GENOMIC DNA]</scope>
    <source>
        <strain evidence="2 3">GSFE11</strain>
    </source>
</reference>
<dbReference type="Pfam" id="PF00462">
    <property type="entry name" value="Glutaredoxin"/>
    <property type="match status" value="1"/>
</dbReference>
<dbReference type="InterPro" id="IPR036249">
    <property type="entry name" value="Thioredoxin-like_sf"/>
</dbReference>
<dbReference type="Proteomes" id="UP001199631">
    <property type="component" value="Unassembled WGS sequence"/>
</dbReference>
<dbReference type="EMBL" id="JAIFZM010000006">
    <property type="protein sequence ID" value="MCG3419377.1"/>
    <property type="molecule type" value="Genomic_DNA"/>
</dbReference>
<gene>
    <name evidence="2" type="ORF">K3T81_09450</name>
</gene>